<feature type="domain" description="EGF-like" evidence="6">
    <location>
        <begin position="188"/>
        <end position="223"/>
    </location>
</feature>
<evidence type="ECO:0000256" key="2">
    <source>
        <dbReference type="ARBA" id="ARBA00022525"/>
    </source>
</evidence>
<evidence type="ECO:0000313" key="8">
    <source>
        <dbReference type="Proteomes" id="UP001364617"/>
    </source>
</evidence>
<dbReference type="SUPFAM" id="SSF57184">
    <property type="entry name" value="Growth factor receptor domain"/>
    <property type="match status" value="5"/>
</dbReference>
<feature type="domain" description="EGF-like" evidence="6">
    <location>
        <begin position="579"/>
        <end position="611"/>
    </location>
</feature>
<protein>
    <recommendedName>
        <fullName evidence="6">EGF-like domain-containing protein</fullName>
    </recommendedName>
</protein>
<proteinExistence type="predicted"/>
<dbReference type="SMART" id="SM01411">
    <property type="entry name" value="Ephrin_rec_like"/>
    <property type="match status" value="6"/>
</dbReference>
<gene>
    <name evidence="7" type="ORF">R3I93_013973</name>
</gene>
<dbReference type="InterPro" id="IPR006212">
    <property type="entry name" value="Furin_repeat"/>
</dbReference>
<comment type="caution">
    <text evidence="7">The sequence shown here is derived from an EMBL/GenBank/DDBJ whole genome shotgun (WGS) entry which is preliminary data.</text>
</comment>
<evidence type="ECO:0000259" key="6">
    <source>
        <dbReference type="SMART" id="SM00181"/>
    </source>
</evidence>
<dbReference type="EMBL" id="JAYKXH010000014">
    <property type="protein sequence ID" value="KAK7146389.1"/>
    <property type="molecule type" value="Genomic_DNA"/>
</dbReference>
<feature type="transmembrane region" description="Helical" evidence="5">
    <location>
        <begin position="759"/>
        <end position="779"/>
    </location>
</feature>
<accession>A0AAN9H1C4</accession>
<feature type="domain" description="EGF-like" evidence="6">
    <location>
        <begin position="286"/>
        <end position="316"/>
    </location>
</feature>
<evidence type="ECO:0000256" key="1">
    <source>
        <dbReference type="ARBA" id="ARBA00004613"/>
    </source>
</evidence>
<feature type="domain" description="EGF-like" evidence="6">
    <location>
        <begin position="241"/>
        <end position="271"/>
    </location>
</feature>
<reference evidence="7 8" key="1">
    <citation type="submission" date="2024-02" db="EMBL/GenBank/DDBJ databases">
        <title>Chromosome-level genome assembly of the Eurasian Minnow (Phoxinus phoxinus).</title>
        <authorList>
            <person name="Oriowo T.O."/>
            <person name="Martin S."/>
            <person name="Stange M."/>
            <person name="Chrysostomakis Y."/>
            <person name="Brown T."/>
            <person name="Winkler S."/>
            <person name="Kukowka S."/>
            <person name="Myers E.W."/>
            <person name="Bohne A."/>
        </authorList>
    </citation>
    <scope>NUCLEOTIDE SEQUENCE [LARGE SCALE GENOMIC DNA]</scope>
    <source>
        <strain evidence="7">ZFMK-TIS-60720</strain>
        <tissue evidence="7">Whole Organism</tissue>
    </source>
</reference>
<dbReference type="Gene3D" id="2.10.220.10">
    <property type="entry name" value="Hormone Receptor, Insulin-like Growth Factor Receptor 1, Chain A, domain 2"/>
    <property type="match status" value="7"/>
</dbReference>
<dbReference type="CDD" id="cd00064">
    <property type="entry name" value="FU"/>
    <property type="match status" value="9"/>
</dbReference>
<dbReference type="InterPro" id="IPR043601">
    <property type="entry name" value="Rspo_Fu-CRD_dom"/>
</dbReference>
<comment type="subcellular location">
    <subcellularLocation>
        <location evidence="1">Secreted</location>
    </subcellularLocation>
</comment>
<dbReference type="PANTHER" id="PTHR15332:SF175">
    <property type="entry name" value="PROPROTEIN CONVERTASE SUBTILISIN_KEXIN TYPE 5-LIKE"/>
    <property type="match status" value="1"/>
</dbReference>
<keyword evidence="5" id="KW-0472">Membrane</keyword>
<evidence type="ECO:0000313" key="7">
    <source>
        <dbReference type="EMBL" id="KAK7146389.1"/>
    </source>
</evidence>
<feature type="domain" description="EGF-like" evidence="6">
    <location>
        <begin position="101"/>
        <end position="138"/>
    </location>
</feature>
<dbReference type="AlphaFoldDB" id="A0AAN9H1C4"/>
<dbReference type="PANTHER" id="PTHR15332">
    <property type="entry name" value="PROPROTEIN CONVERTASE SUBTILISIN_KEXIN TYPE 5-LIKE"/>
    <property type="match status" value="1"/>
</dbReference>
<keyword evidence="3" id="KW-0732">Signal</keyword>
<feature type="domain" description="EGF-like" evidence="6">
    <location>
        <begin position="537"/>
        <end position="578"/>
    </location>
</feature>
<feature type="domain" description="EGF-like" evidence="6">
    <location>
        <begin position="430"/>
        <end position="462"/>
    </location>
</feature>
<keyword evidence="2" id="KW-0964">Secreted</keyword>
<keyword evidence="5" id="KW-0812">Transmembrane</keyword>
<name>A0AAN9H1C4_9TELE</name>
<dbReference type="SMART" id="SM00261">
    <property type="entry name" value="FU"/>
    <property type="match status" value="14"/>
</dbReference>
<evidence type="ECO:0000256" key="5">
    <source>
        <dbReference type="SAM" id="Phobius"/>
    </source>
</evidence>
<dbReference type="Proteomes" id="UP001364617">
    <property type="component" value="Unassembled WGS sequence"/>
</dbReference>
<keyword evidence="4" id="KW-0325">Glycoprotein</keyword>
<dbReference type="SMART" id="SM00181">
    <property type="entry name" value="EGF"/>
    <property type="match status" value="9"/>
</dbReference>
<keyword evidence="8" id="KW-1185">Reference proteome</keyword>
<feature type="domain" description="EGF-like" evidence="6">
    <location>
        <begin position="626"/>
        <end position="660"/>
    </location>
</feature>
<evidence type="ECO:0000256" key="4">
    <source>
        <dbReference type="ARBA" id="ARBA00023180"/>
    </source>
</evidence>
<dbReference type="InterPro" id="IPR000742">
    <property type="entry name" value="EGF"/>
</dbReference>
<sequence>MSQHYVLASLIELFKLLFQSKLLLNHLVISVIAVFEIYSRFREECINSMIFPSVAPEHCMSCLPDYYQLRSSCHKTCPERTFEDKEGESRKCSRCDDHCLTCDASECFLCEEGFFLSDGTCVATCKEGFYGDEKQECEPCHHMCRTCGGPEYDDCDSCEDDVFLEKGQCINKSKIKCPDKSFLNSLDECEQCDSSCRTCSGHDKEQCDSCEKGMFLTNSQMCVSVCPLETHGNQTSGRCEGCSAGCLTCQDAHKCLKCKDGSLYLQDGKCVPECKRGYPEADACHSCAAGCASCHGEASYCLSCEEDYLRLKHTCVHHCPSRHFVKDGVCELCPNSCAECDQTGKCSECAPFYFLHEDQCIVDCPKGYFTDVEQKQCMSCHSDCATCDGPDEDDCTSCSNGYLTTYVRYNGKCLYRCPSETYLEGAECRECDKSCLTCSGPHPSSCLTCRANMSRDVNGHCEFFSDCSLSTFMGEDGQCQSCHKSCLRCSGASEEQCLSCSPNTFLLNQTCVSKCPGGYYADEDKQECVQCHVNCASCRGHHSNDCVTCKPGLLLLGHSCFTSCPQGFFVNATSRACQACDHTCEECLGSSSFCLSCREGYFLLRKSGQCLHTCPSNYFLHSSDRECKRCHSTCKTCKGSGAIFCTSCYDGYEMFGGICSSTCLTGDYPILVSNTCGTCDPSCTECKGPGPNNCTWCPVLQRLSEDGRCLPCCGEKTFMDSSRIHSECCQCHELNDECILALNYNLFTNDLATLGHPGLVVFTFIFVLVSLWLAIFLFLHFRPRFTIKPIVKSNGYAKISDGPFTSATLNDSIPEYCDRNEGQEDEEEVDEDIVYMGRDGIVYRKFKYSMLEGEEEEEGEVELEYDDEMFIIT</sequence>
<dbReference type="GO" id="GO:0005576">
    <property type="term" value="C:extracellular region"/>
    <property type="evidence" value="ECO:0007669"/>
    <property type="project" value="UniProtKB-SubCell"/>
</dbReference>
<dbReference type="Pfam" id="PF15913">
    <property type="entry name" value="Furin-like_2"/>
    <property type="match status" value="1"/>
</dbReference>
<keyword evidence="5" id="KW-1133">Transmembrane helix</keyword>
<dbReference type="InterPro" id="IPR009030">
    <property type="entry name" value="Growth_fac_rcpt_cys_sf"/>
</dbReference>
<evidence type="ECO:0000256" key="3">
    <source>
        <dbReference type="ARBA" id="ARBA00022729"/>
    </source>
</evidence>
<organism evidence="7 8">
    <name type="scientific">Phoxinus phoxinus</name>
    <name type="common">Eurasian minnow</name>
    <dbReference type="NCBI Taxonomy" id="58324"/>
    <lineage>
        <taxon>Eukaryota</taxon>
        <taxon>Metazoa</taxon>
        <taxon>Chordata</taxon>
        <taxon>Craniata</taxon>
        <taxon>Vertebrata</taxon>
        <taxon>Euteleostomi</taxon>
        <taxon>Actinopterygii</taxon>
        <taxon>Neopterygii</taxon>
        <taxon>Teleostei</taxon>
        <taxon>Ostariophysi</taxon>
        <taxon>Cypriniformes</taxon>
        <taxon>Leuciscidae</taxon>
        <taxon>Phoxininae</taxon>
        <taxon>Phoxinus</taxon>
    </lineage>
</organism>
<feature type="domain" description="EGF-like" evidence="6">
    <location>
        <begin position="332"/>
        <end position="361"/>
    </location>
</feature>